<dbReference type="WBParaSite" id="nRc.2.0.1.t32234-RA">
    <property type="protein sequence ID" value="nRc.2.0.1.t32234-RA"/>
    <property type="gene ID" value="nRc.2.0.1.g32234"/>
</dbReference>
<keyword evidence="5" id="KW-1185">Reference proteome</keyword>
<dbReference type="Pfam" id="PF13857">
    <property type="entry name" value="Ank_5"/>
    <property type="match status" value="1"/>
</dbReference>
<dbReference type="InterPro" id="IPR027473">
    <property type="entry name" value="L-asparaginase_C"/>
</dbReference>
<proteinExistence type="predicted"/>
<dbReference type="Proteomes" id="UP000887565">
    <property type="component" value="Unplaced"/>
</dbReference>
<dbReference type="SUPFAM" id="SSF48403">
    <property type="entry name" value="Ankyrin repeat"/>
    <property type="match status" value="1"/>
</dbReference>
<dbReference type="AlphaFoldDB" id="A0A915K1P0"/>
<evidence type="ECO:0000256" key="2">
    <source>
        <dbReference type="ARBA" id="ARBA00022737"/>
    </source>
</evidence>
<name>A0A915K1P0_ROMCU</name>
<keyword evidence="2" id="KW-0677">Repeat</keyword>
<accession>A0A915K1P0</accession>
<dbReference type="Gene3D" id="3.40.50.40">
    <property type="match status" value="1"/>
</dbReference>
<protein>
    <recommendedName>
        <fullName evidence="1">asparaginase</fullName>
        <ecNumber evidence="1">3.5.1.1</ecNumber>
    </recommendedName>
</protein>
<dbReference type="InterPro" id="IPR002110">
    <property type="entry name" value="Ankyrin_rpt"/>
</dbReference>
<keyword evidence="3 4" id="KW-0040">ANK repeat</keyword>
<dbReference type="GO" id="GO:0004067">
    <property type="term" value="F:asparaginase activity"/>
    <property type="evidence" value="ECO:0007669"/>
    <property type="project" value="UniProtKB-UniRule"/>
</dbReference>
<dbReference type="PROSITE" id="PS50297">
    <property type="entry name" value="ANK_REP_REGION"/>
    <property type="match status" value="2"/>
</dbReference>
<evidence type="ECO:0000256" key="4">
    <source>
        <dbReference type="PROSITE-ProRule" id="PRU00023"/>
    </source>
</evidence>
<dbReference type="PANTHER" id="PTHR24171:SF9">
    <property type="entry name" value="ANKYRIN REPEAT DOMAIN-CONTAINING PROTEIN 39"/>
    <property type="match status" value="1"/>
</dbReference>
<dbReference type="GO" id="GO:0009066">
    <property type="term" value="P:aspartate family amino acid metabolic process"/>
    <property type="evidence" value="ECO:0007669"/>
    <property type="project" value="UniProtKB-ARBA"/>
</dbReference>
<sequence>MTPEAALTKLAYVLGKSEWDLYTKKKMMGKNLRGELTVTKSSDASKSDTDMVRKLSKFLHAVEGEEYDVLKHNLLPSLYCSAACNGDLKLFKQLEARGGNFMKSTYEWKSVLHAAVASGQVEIVRMLLSQKVHVNVKDKHECTPLFYATKKCNEEVIKLLRDAGGRLDMDQLSLGIELCSSVHMRNLAQLKAWKLAGADLNAYDYDSRTALHVACSQGCREIAKFLIESGASINVRDVFGLTPLENAKMNNHEEVVEIFGFENSR</sequence>
<dbReference type="PANTHER" id="PTHR24171">
    <property type="entry name" value="ANKYRIN REPEAT DOMAIN-CONTAINING PROTEIN 39-RELATED"/>
    <property type="match status" value="1"/>
</dbReference>
<dbReference type="PROSITE" id="PS50088">
    <property type="entry name" value="ANK_REPEAT"/>
    <property type="match status" value="2"/>
</dbReference>
<dbReference type="InterPro" id="IPR036770">
    <property type="entry name" value="Ankyrin_rpt-contain_sf"/>
</dbReference>
<evidence type="ECO:0000256" key="1">
    <source>
        <dbReference type="ARBA" id="ARBA00012920"/>
    </source>
</evidence>
<dbReference type="OMA" id="LMCTSAR"/>
<evidence type="ECO:0000313" key="5">
    <source>
        <dbReference type="Proteomes" id="UP000887565"/>
    </source>
</evidence>
<feature type="repeat" description="ANK" evidence="4">
    <location>
        <begin position="206"/>
        <end position="238"/>
    </location>
</feature>
<dbReference type="Pfam" id="PF12796">
    <property type="entry name" value="Ank_2"/>
    <property type="match status" value="1"/>
</dbReference>
<dbReference type="PROSITE" id="PS51732">
    <property type="entry name" value="ASN_GLN_ASE_3"/>
    <property type="match status" value="1"/>
</dbReference>
<dbReference type="SMART" id="SM00248">
    <property type="entry name" value="ANK"/>
    <property type="match status" value="3"/>
</dbReference>
<reference evidence="6" key="1">
    <citation type="submission" date="2022-11" db="UniProtKB">
        <authorList>
            <consortium name="WormBaseParasite"/>
        </authorList>
    </citation>
    <scope>IDENTIFICATION</scope>
</reference>
<organism evidence="5 6">
    <name type="scientific">Romanomermis culicivorax</name>
    <name type="common">Nematode worm</name>
    <dbReference type="NCBI Taxonomy" id="13658"/>
    <lineage>
        <taxon>Eukaryota</taxon>
        <taxon>Metazoa</taxon>
        <taxon>Ecdysozoa</taxon>
        <taxon>Nematoda</taxon>
        <taxon>Enoplea</taxon>
        <taxon>Dorylaimia</taxon>
        <taxon>Mermithida</taxon>
        <taxon>Mermithoidea</taxon>
        <taxon>Mermithidae</taxon>
        <taxon>Romanomermis</taxon>
    </lineage>
</organism>
<dbReference type="EC" id="3.5.1.1" evidence="1"/>
<dbReference type="Gene3D" id="1.25.40.20">
    <property type="entry name" value="Ankyrin repeat-containing domain"/>
    <property type="match status" value="2"/>
</dbReference>
<feature type="repeat" description="ANK" evidence="4">
    <location>
        <begin position="107"/>
        <end position="139"/>
    </location>
</feature>
<evidence type="ECO:0000313" key="6">
    <source>
        <dbReference type="WBParaSite" id="nRc.2.0.1.t32234-RA"/>
    </source>
</evidence>
<dbReference type="InterPro" id="IPR006034">
    <property type="entry name" value="Asparaginase/glutaminase-like"/>
</dbReference>
<evidence type="ECO:0000256" key="3">
    <source>
        <dbReference type="ARBA" id="ARBA00023043"/>
    </source>
</evidence>